<dbReference type="SUPFAM" id="SSF52540">
    <property type="entry name" value="P-loop containing nucleoside triphosphate hydrolases"/>
    <property type="match status" value="1"/>
</dbReference>
<accession>A0A6N7YZD7</accession>
<dbReference type="PANTHER" id="PTHR42700:SF1">
    <property type="entry name" value="SULFATE ADENYLYLTRANSFERASE"/>
    <property type="match status" value="1"/>
</dbReference>
<sequence>MAGAVIWITGMSGAGKSSVATELVRRLRAREYPVVLLDGDDLRWALGAQSGYDAETRTQLSWTYARLCRLISAQDHIVVCATISLRHDIHRWNREQFACYLEVVLDVPTGVLYSRNSKGIYRSGGADVVGVDVPAEFPRAPDLRIPNYHPLSASTAAKQIFDCGVTKGIWQR</sequence>
<dbReference type="InterPro" id="IPR027417">
    <property type="entry name" value="P-loop_NTPase"/>
</dbReference>
<protein>
    <submittedName>
        <fullName evidence="3">Adenylyl-sulfate kinase</fullName>
        <ecNumber evidence="3">2.7.1.25</ecNumber>
    </submittedName>
</protein>
<keyword evidence="3" id="KW-0418">Kinase</keyword>
<dbReference type="NCBIfam" id="NF004041">
    <property type="entry name" value="PRK05541.1"/>
    <property type="match status" value="1"/>
</dbReference>
<gene>
    <name evidence="3" type="ORF">GKO32_09840</name>
</gene>
<evidence type="ECO:0000256" key="1">
    <source>
        <dbReference type="ARBA" id="ARBA00022679"/>
    </source>
</evidence>
<dbReference type="AlphaFoldDB" id="A0A6N7YZD7"/>
<dbReference type="PANTHER" id="PTHR42700">
    <property type="entry name" value="SULFATE ADENYLYLTRANSFERASE"/>
    <property type="match status" value="1"/>
</dbReference>
<feature type="domain" description="APS kinase" evidence="2">
    <location>
        <begin position="3"/>
        <end position="145"/>
    </location>
</feature>
<comment type="caution">
    <text evidence="3">The sequence shown here is derived from an EMBL/GenBank/DDBJ whole genome shotgun (WGS) entry which is preliminary data.</text>
</comment>
<proteinExistence type="predicted"/>
<evidence type="ECO:0000313" key="3">
    <source>
        <dbReference type="EMBL" id="MTD54273.1"/>
    </source>
</evidence>
<dbReference type="EMBL" id="WMBA01000010">
    <property type="protein sequence ID" value="MTD54273.1"/>
    <property type="molecule type" value="Genomic_DNA"/>
</dbReference>
<dbReference type="Pfam" id="PF01583">
    <property type="entry name" value="APS_kinase"/>
    <property type="match status" value="1"/>
</dbReference>
<dbReference type="GO" id="GO:0019379">
    <property type="term" value="P:sulfate assimilation, phosphoadenylyl sulfate reduction by phosphoadenylyl-sulfate reductase (thioredoxin)"/>
    <property type="evidence" value="ECO:0007669"/>
    <property type="project" value="TreeGrafter"/>
</dbReference>
<keyword evidence="4" id="KW-1185">Reference proteome</keyword>
<dbReference type="InterPro" id="IPR050512">
    <property type="entry name" value="Sulf_AdTrans/APS_kinase"/>
</dbReference>
<dbReference type="Gene3D" id="3.40.50.300">
    <property type="entry name" value="P-loop containing nucleotide triphosphate hydrolases"/>
    <property type="match status" value="1"/>
</dbReference>
<name>A0A6N7YZD7_9PSEU</name>
<keyword evidence="1 3" id="KW-0808">Transferase</keyword>
<evidence type="ECO:0000313" key="4">
    <source>
        <dbReference type="Proteomes" id="UP000440096"/>
    </source>
</evidence>
<dbReference type="GO" id="GO:0005737">
    <property type="term" value="C:cytoplasm"/>
    <property type="evidence" value="ECO:0007669"/>
    <property type="project" value="TreeGrafter"/>
</dbReference>
<dbReference type="EC" id="2.7.1.25" evidence="3"/>
<dbReference type="GO" id="GO:0010134">
    <property type="term" value="P:sulfate assimilation via adenylyl sulfate reduction"/>
    <property type="evidence" value="ECO:0007669"/>
    <property type="project" value="TreeGrafter"/>
</dbReference>
<organism evidence="3 4">
    <name type="scientific">Amycolatopsis pithecellobii</name>
    <dbReference type="NCBI Taxonomy" id="664692"/>
    <lineage>
        <taxon>Bacteria</taxon>
        <taxon>Bacillati</taxon>
        <taxon>Actinomycetota</taxon>
        <taxon>Actinomycetes</taxon>
        <taxon>Pseudonocardiales</taxon>
        <taxon>Pseudonocardiaceae</taxon>
        <taxon>Amycolatopsis</taxon>
    </lineage>
</organism>
<dbReference type="OrthoDB" id="9804504at2"/>
<dbReference type="GO" id="GO:0004781">
    <property type="term" value="F:sulfate adenylyltransferase (ATP) activity"/>
    <property type="evidence" value="ECO:0007669"/>
    <property type="project" value="TreeGrafter"/>
</dbReference>
<reference evidence="3 4" key="1">
    <citation type="submission" date="2019-11" db="EMBL/GenBank/DDBJ databases">
        <title>Draft genome of Amycolatopsis RM579.</title>
        <authorList>
            <person name="Duangmal K."/>
            <person name="Mingma R."/>
        </authorList>
    </citation>
    <scope>NUCLEOTIDE SEQUENCE [LARGE SCALE GENOMIC DNA]</scope>
    <source>
        <strain evidence="3 4">RM579</strain>
    </source>
</reference>
<dbReference type="InterPro" id="IPR059117">
    <property type="entry name" value="APS_kinase_dom"/>
</dbReference>
<evidence type="ECO:0000259" key="2">
    <source>
        <dbReference type="Pfam" id="PF01583"/>
    </source>
</evidence>
<dbReference type="RefSeq" id="WP_154756467.1">
    <property type="nucleotide sequence ID" value="NZ_WMBA01000010.1"/>
</dbReference>
<dbReference type="Proteomes" id="UP000440096">
    <property type="component" value="Unassembled WGS sequence"/>
</dbReference>
<dbReference type="GO" id="GO:0004020">
    <property type="term" value="F:adenylylsulfate kinase activity"/>
    <property type="evidence" value="ECO:0007669"/>
    <property type="project" value="UniProtKB-EC"/>
</dbReference>